<dbReference type="AlphaFoldDB" id="A0A6A5KE92"/>
<dbReference type="Proteomes" id="UP000800040">
    <property type="component" value="Unassembled WGS sequence"/>
</dbReference>
<dbReference type="OrthoDB" id="3684490at2759"/>
<accession>A0A6A5KE92</accession>
<evidence type="ECO:0000313" key="1">
    <source>
        <dbReference type="EMBL" id="KAF1833462.1"/>
    </source>
</evidence>
<dbReference type="EMBL" id="ML975318">
    <property type="protein sequence ID" value="KAF1833462.1"/>
    <property type="molecule type" value="Genomic_DNA"/>
</dbReference>
<evidence type="ECO:0000313" key="2">
    <source>
        <dbReference type="Proteomes" id="UP000800040"/>
    </source>
</evidence>
<proteinExistence type="predicted"/>
<sequence length="105" mass="12187">DTFTQYRQLISRAATQRLHSPSLDNLPLDFTPNPNPDTMQAWETQERLTARQKAHATLQYLGISWEQFVCDIQCAEKEIHFLNPTRYIAPPRNTDENIGAEEWNA</sequence>
<reference evidence="1" key="1">
    <citation type="submission" date="2020-01" db="EMBL/GenBank/DDBJ databases">
        <authorList>
            <consortium name="DOE Joint Genome Institute"/>
            <person name="Haridas S."/>
            <person name="Albert R."/>
            <person name="Binder M."/>
            <person name="Bloem J."/>
            <person name="Labutti K."/>
            <person name="Salamov A."/>
            <person name="Andreopoulos B."/>
            <person name="Baker S.E."/>
            <person name="Barry K."/>
            <person name="Bills G."/>
            <person name="Bluhm B.H."/>
            <person name="Cannon C."/>
            <person name="Castanera R."/>
            <person name="Culley D.E."/>
            <person name="Daum C."/>
            <person name="Ezra D."/>
            <person name="Gonzalez J.B."/>
            <person name="Henrissat B."/>
            <person name="Kuo A."/>
            <person name="Liang C."/>
            <person name="Lipzen A."/>
            <person name="Lutzoni F."/>
            <person name="Magnuson J."/>
            <person name="Mondo S."/>
            <person name="Nolan M."/>
            <person name="Ohm R."/>
            <person name="Pangilinan J."/>
            <person name="Park H.-J."/>
            <person name="Ramirez L."/>
            <person name="Alfaro M."/>
            <person name="Sun H."/>
            <person name="Tritt A."/>
            <person name="Yoshinaga Y."/>
            <person name="Zwiers L.-H."/>
            <person name="Turgeon B.G."/>
            <person name="Goodwin S.B."/>
            <person name="Spatafora J.W."/>
            <person name="Crous P.W."/>
            <person name="Grigoriev I.V."/>
        </authorList>
    </citation>
    <scope>NUCLEOTIDE SEQUENCE</scope>
    <source>
        <strain evidence="1">P77</strain>
    </source>
</reference>
<keyword evidence="2" id="KW-1185">Reference proteome</keyword>
<protein>
    <submittedName>
        <fullName evidence="1">Uncharacterized protein</fullName>
    </submittedName>
</protein>
<name>A0A6A5KE92_9PLEO</name>
<feature type="non-terminal residue" evidence="1">
    <location>
        <position position="1"/>
    </location>
</feature>
<feature type="non-terminal residue" evidence="1">
    <location>
        <position position="105"/>
    </location>
</feature>
<organism evidence="1 2">
    <name type="scientific">Decorospora gaudefroyi</name>
    <dbReference type="NCBI Taxonomy" id="184978"/>
    <lineage>
        <taxon>Eukaryota</taxon>
        <taxon>Fungi</taxon>
        <taxon>Dikarya</taxon>
        <taxon>Ascomycota</taxon>
        <taxon>Pezizomycotina</taxon>
        <taxon>Dothideomycetes</taxon>
        <taxon>Pleosporomycetidae</taxon>
        <taxon>Pleosporales</taxon>
        <taxon>Pleosporineae</taxon>
        <taxon>Pleosporaceae</taxon>
        <taxon>Decorospora</taxon>
    </lineage>
</organism>
<gene>
    <name evidence="1" type="ORF">BDW02DRAFT_475505</name>
</gene>